<dbReference type="PROSITE" id="PS51257">
    <property type="entry name" value="PROKAR_LIPOPROTEIN"/>
    <property type="match status" value="1"/>
</dbReference>
<protein>
    <recommendedName>
        <fullName evidence="4">Lipoprotein LpqN</fullName>
    </recommendedName>
</protein>
<gene>
    <name evidence="2" type="ORF">H5V45_10145</name>
</gene>
<dbReference type="AlphaFoldDB" id="A0A7X0RHY0"/>
<evidence type="ECO:0000313" key="2">
    <source>
        <dbReference type="EMBL" id="MBB6627680.1"/>
    </source>
</evidence>
<dbReference type="Proteomes" id="UP000523955">
    <property type="component" value="Unassembled WGS sequence"/>
</dbReference>
<sequence length="198" mass="20551">MHTTHRARAALGTLALAGLLLSGCGGGDGEPTGKGSTSATASGSPSASESSSTAATPSVEPASGDAIESSFFSLKAPQDWEVKSLGDDFLYRARISDGSTIAVGITDTYGQARFQTLDGAAGLTDKSQLTRPKPRRVDDTELGGEPAYRFEGKSGRYQVVVVGAPYQGQNISITFQVVGSADATEEVVDSVLATWQWK</sequence>
<organism evidence="2 3">
    <name type="scientific">Nocardioides luti</name>
    <dbReference type="NCBI Taxonomy" id="2761101"/>
    <lineage>
        <taxon>Bacteria</taxon>
        <taxon>Bacillati</taxon>
        <taxon>Actinomycetota</taxon>
        <taxon>Actinomycetes</taxon>
        <taxon>Propionibacteriales</taxon>
        <taxon>Nocardioidaceae</taxon>
        <taxon>Nocardioides</taxon>
    </lineage>
</organism>
<evidence type="ECO:0008006" key="4">
    <source>
        <dbReference type="Google" id="ProtNLM"/>
    </source>
</evidence>
<comment type="caution">
    <text evidence="2">The sequence shown here is derived from an EMBL/GenBank/DDBJ whole genome shotgun (WGS) entry which is preliminary data.</text>
</comment>
<feature type="region of interest" description="Disordered" evidence="1">
    <location>
        <begin position="28"/>
        <end position="62"/>
    </location>
</feature>
<feature type="region of interest" description="Disordered" evidence="1">
    <location>
        <begin position="125"/>
        <end position="145"/>
    </location>
</feature>
<proteinExistence type="predicted"/>
<dbReference type="EMBL" id="JACKXE010000001">
    <property type="protein sequence ID" value="MBB6627680.1"/>
    <property type="molecule type" value="Genomic_DNA"/>
</dbReference>
<dbReference type="RefSeq" id="WP_185252819.1">
    <property type="nucleotide sequence ID" value="NZ_JACKXE010000001.1"/>
</dbReference>
<keyword evidence="3" id="KW-1185">Reference proteome</keyword>
<feature type="compositionally biased region" description="Low complexity" evidence="1">
    <location>
        <begin position="35"/>
        <end position="62"/>
    </location>
</feature>
<evidence type="ECO:0000313" key="3">
    <source>
        <dbReference type="Proteomes" id="UP000523955"/>
    </source>
</evidence>
<name>A0A7X0RHY0_9ACTN</name>
<reference evidence="2 3" key="1">
    <citation type="submission" date="2020-08" db="EMBL/GenBank/DDBJ databases">
        <authorList>
            <person name="Seo M.-J."/>
        </authorList>
    </citation>
    <scope>NUCLEOTIDE SEQUENCE [LARGE SCALE GENOMIC DNA]</scope>
    <source>
        <strain evidence="2 3">KIGAM211</strain>
    </source>
</reference>
<evidence type="ECO:0000256" key="1">
    <source>
        <dbReference type="SAM" id="MobiDB-lite"/>
    </source>
</evidence>
<accession>A0A7X0RHY0</accession>